<sequence>MSSSESQSFWSRAWSVTSTYAKNVGAAYLEFVVPVAIFLVFNASAGGSLRDNERIGLSWLHYSQIEDDVERENKFPAHKPDSVEQRKRTQAAHTAKAATSV</sequence>
<gene>
    <name evidence="3" type="ORF">BSAL_29230</name>
</gene>
<evidence type="ECO:0000256" key="1">
    <source>
        <dbReference type="SAM" id="MobiDB-lite"/>
    </source>
</evidence>
<keyword evidence="2" id="KW-0472">Membrane</keyword>
<name>A0A0S4JL52_BODSA</name>
<dbReference type="Proteomes" id="UP000051952">
    <property type="component" value="Unassembled WGS sequence"/>
</dbReference>
<feature type="compositionally biased region" description="Basic and acidic residues" evidence="1">
    <location>
        <begin position="76"/>
        <end position="87"/>
    </location>
</feature>
<reference evidence="4" key="1">
    <citation type="submission" date="2015-09" db="EMBL/GenBank/DDBJ databases">
        <authorList>
            <consortium name="Pathogen Informatics"/>
        </authorList>
    </citation>
    <scope>NUCLEOTIDE SEQUENCE [LARGE SCALE GENOMIC DNA]</scope>
    <source>
        <strain evidence="4">Lake Konstanz</strain>
    </source>
</reference>
<protein>
    <submittedName>
        <fullName evidence="3">Transmembrane protein, putative</fullName>
    </submittedName>
</protein>
<proteinExistence type="predicted"/>
<dbReference type="EMBL" id="CYKH01001874">
    <property type="protein sequence ID" value="CUG90909.1"/>
    <property type="molecule type" value="Genomic_DNA"/>
</dbReference>
<dbReference type="AlphaFoldDB" id="A0A0S4JL52"/>
<dbReference type="VEuPathDB" id="TriTrypDB:BSAL_29230"/>
<evidence type="ECO:0000256" key="2">
    <source>
        <dbReference type="SAM" id="Phobius"/>
    </source>
</evidence>
<organism evidence="3 4">
    <name type="scientific">Bodo saltans</name>
    <name type="common">Flagellated protozoan</name>
    <dbReference type="NCBI Taxonomy" id="75058"/>
    <lineage>
        <taxon>Eukaryota</taxon>
        <taxon>Discoba</taxon>
        <taxon>Euglenozoa</taxon>
        <taxon>Kinetoplastea</taxon>
        <taxon>Metakinetoplastina</taxon>
        <taxon>Eubodonida</taxon>
        <taxon>Bodonidae</taxon>
        <taxon>Bodo</taxon>
    </lineage>
</organism>
<evidence type="ECO:0000313" key="4">
    <source>
        <dbReference type="Proteomes" id="UP000051952"/>
    </source>
</evidence>
<evidence type="ECO:0000313" key="3">
    <source>
        <dbReference type="EMBL" id="CUG90909.1"/>
    </source>
</evidence>
<keyword evidence="4" id="KW-1185">Reference proteome</keyword>
<accession>A0A0S4JL52</accession>
<keyword evidence="2" id="KW-1133">Transmembrane helix</keyword>
<dbReference type="OrthoDB" id="270044at2759"/>
<keyword evidence="2 3" id="KW-0812">Transmembrane</keyword>
<feature type="region of interest" description="Disordered" evidence="1">
    <location>
        <begin position="76"/>
        <end position="101"/>
    </location>
</feature>
<dbReference type="OMA" id="HAYLEFL"/>
<feature type="transmembrane region" description="Helical" evidence="2">
    <location>
        <begin position="20"/>
        <end position="41"/>
    </location>
</feature>